<organism evidence="2 3">
    <name type="scientific">Scleroderma citrinum Foug A</name>
    <dbReference type="NCBI Taxonomy" id="1036808"/>
    <lineage>
        <taxon>Eukaryota</taxon>
        <taxon>Fungi</taxon>
        <taxon>Dikarya</taxon>
        <taxon>Basidiomycota</taxon>
        <taxon>Agaricomycotina</taxon>
        <taxon>Agaricomycetes</taxon>
        <taxon>Agaricomycetidae</taxon>
        <taxon>Boletales</taxon>
        <taxon>Sclerodermatineae</taxon>
        <taxon>Sclerodermataceae</taxon>
        <taxon>Scleroderma</taxon>
    </lineage>
</organism>
<dbReference type="AlphaFoldDB" id="A0A0C3EF12"/>
<keyword evidence="1" id="KW-0732">Signal</keyword>
<feature type="chain" id="PRO_5002174217" evidence="1">
    <location>
        <begin position="27"/>
        <end position="59"/>
    </location>
</feature>
<name>A0A0C3EF12_9AGAM</name>
<gene>
    <name evidence="2" type="ORF">SCLCIDRAFT_326046</name>
</gene>
<dbReference type="Proteomes" id="UP000053989">
    <property type="component" value="Unassembled WGS sequence"/>
</dbReference>
<accession>A0A0C3EF12</accession>
<proteinExistence type="predicted"/>
<evidence type="ECO:0000256" key="1">
    <source>
        <dbReference type="SAM" id="SignalP"/>
    </source>
</evidence>
<feature type="signal peptide" evidence="1">
    <location>
        <begin position="1"/>
        <end position="26"/>
    </location>
</feature>
<dbReference type="HOGENOM" id="CLU_2962186_0_0_1"/>
<sequence length="59" mass="6568">MRSPGRTNDICLLMALTLPVISSSRARRLSSPWVAVSFLSRAFTSCTSDRILHLCIFLV</sequence>
<dbReference type="InParanoid" id="A0A0C3EF12"/>
<reference evidence="3" key="2">
    <citation type="submission" date="2015-01" db="EMBL/GenBank/DDBJ databases">
        <title>Evolutionary Origins and Diversification of the Mycorrhizal Mutualists.</title>
        <authorList>
            <consortium name="DOE Joint Genome Institute"/>
            <consortium name="Mycorrhizal Genomics Consortium"/>
            <person name="Kohler A."/>
            <person name="Kuo A."/>
            <person name="Nagy L.G."/>
            <person name="Floudas D."/>
            <person name="Copeland A."/>
            <person name="Barry K.W."/>
            <person name="Cichocki N."/>
            <person name="Veneault-Fourrey C."/>
            <person name="LaButti K."/>
            <person name="Lindquist E.A."/>
            <person name="Lipzen A."/>
            <person name="Lundell T."/>
            <person name="Morin E."/>
            <person name="Murat C."/>
            <person name="Riley R."/>
            <person name="Ohm R."/>
            <person name="Sun H."/>
            <person name="Tunlid A."/>
            <person name="Henrissat B."/>
            <person name="Grigoriev I.V."/>
            <person name="Hibbett D.S."/>
            <person name="Martin F."/>
        </authorList>
    </citation>
    <scope>NUCLEOTIDE SEQUENCE [LARGE SCALE GENOMIC DNA]</scope>
    <source>
        <strain evidence="3">Foug A</strain>
    </source>
</reference>
<protein>
    <submittedName>
        <fullName evidence="2">Uncharacterized protein</fullName>
    </submittedName>
</protein>
<keyword evidence="3" id="KW-1185">Reference proteome</keyword>
<evidence type="ECO:0000313" key="2">
    <source>
        <dbReference type="EMBL" id="KIM66496.1"/>
    </source>
</evidence>
<dbReference type="EMBL" id="KN822017">
    <property type="protein sequence ID" value="KIM66496.1"/>
    <property type="molecule type" value="Genomic_DNA"/>
</dbReference>
<reference evidence="2 3" key="1">
    <citation type="submission" date="2014-04" db="EMBL/GenBank/DDBJ databases">
        <authorList>
            <consortium name="DOE Joint Genome Institute"/>
            <person name="Kuo A."/>
            <person name="Kohler A."/>
            <person name="Nagy L.G."/>
            <person name="Floudas D."/>
            <person name="Copeland A."/>
            <person name="Barry K.W."/>
            <person name="Cichocki N."/>
            <person name="Veneault-Fourrey C."/>
            <person name="LaButti K."/>
            <person name="Lindquist E.A."/>
            <person name="Lipzen A."/>
            <person name="Lundell T."/>
            <person name="Morin E."/>
            <person name="Murat C."/>
            <person name="Sun H."/>
            <person name="Tunlid A."/>
            <person name="Henrissat B."/>
            <person name="Grigoriev I.V."/>
            <person name="Hibbett D.S."/>
            <person name="Martin F."/>
            <person name="Nordberg H.P."/>
            <person name="Cantor M.N."/>
            <person name="Hua S.X."/>
        </authorList>
    </citation>
    <scope>NUCLEOTIDE SEQUENCE [LARGE SCALE GENOMIC DNA]</scope>
    <source>
        <strain evidence="2 3">Foug A</strain>
    </source>
</reference>
<evidence type="ECO:0000313" key="3">
    <source>
        <dbReference type="Proteomes" id="UP000053989"/>
    </source>
</evidence>